<protein>
    <recommendedName>
        <fullName evidence="4">DUF2284 domain-containing protein</fullName>
    </recommendedName>
</protein>
<feature type="compositionally biased region" description="Basic and acidic residues" evidence="1">
    <location>
        <begin position="25"/>
        <end position="43"/>
    </location>
</feature>
<sequence length="249" mass="27768">MQEGEEVMSNTIKEKHKARHTASSRLKERGRIASPESEKRQEIQEAQESNIKSDLALMCARAKEVGALAAAPILAQDVVLDERVRLKCWVPRCAHYDQNWMCPPHVIPFSEFKEILGKYSHAILIQVEIPVSHSELKEAYGDKDLSELYPTEDYQKKVKTPFKELYPILDKIESLAFSLGYHFVAGLAAGQCQICPKCAYPDPCPIPFRARPSMEALGIDVFETAQRAGLPIDFGVSGKPVCVGLVLVS</sequence>
<feature type="region of interest" description="Disordered" evidence="1">
    <location>
        <begin position="1"/>
        <end position="47"/>
    </location>
</feature>
<accession>A0A6V8NSL4</accession>
<dbReference type="AlphaFoldDB" id="A0A6V8NSL4"/>
<reference evidence="2 3" key="1">
    <citation type="journal article" date="2020" name="Front. Microbiol.">
        <title>Single-cell genomics of novel Actinobacteria with the Wood-Ljungdahl pathway discovered in a serpentinizing system.</title>
        <authorList>
            <person name="Merino N."/>
            <person name="Kawai M."/>
            <person name="Boyd E.S."/>
            <person name="Colman D.R."/>
            <person name="McGlynn S.E."/>
            <person name="Nealson K.H."/>
            <person name="Kurokawa K."/>
            <person name="Hongoh Y."/>
        </authorList>
    </citation>
    <scope>NUCLEOTIDE SEQUENCE [LARGE SCALE GENOMIC DNA]</scope>
    <source>
        <strain evidence="2 3">S06</strain>
    </source>
</reference>
<dbReference type="Proteomes" id="UP000580051">
    <property type="component" value="Unassembled WGS sequence"/>
</dbReference>
<evidence type="ECO:0000313" key="3">
    <source>
        <dbReference type="Proteomes" id="UP000580051"/>
    </source>
</evidence>
<proteinExistence type="predicted"/>
<evidence type="ECO:0008006" key="4">
    <source>
        <dbReference type="Google" id="ProtNLM"/>
    </source>
</evidence>
<organism evidence="2 3">
    <name type="scientific">Candidatus Hakubella thermalkaliphila</name>
    <dbReference type="NCBI Taxonomy" id="2754717"/>
    <lineage>
        <taxon>Bacteria</taxon>
        <taxon>Bacillati</taxon>
        <taxon>Actinomycetota</taxon>
        <taxon>Actinomycetota incertae sedis</taxon>
        <taxon>Candidatus Hakubellales</taxon>
        <taxon>Candidatus Hakubellaceae</taxon>
        <taxon>Candidatus Hakubella</taxon>
    </lineage>
</organism>
<evidence type="ECO:0000256" key="1">
    <source>
        <dbReference type="SAM" id="MobiDB-lite"/>
    </source>
</evidence>
<name>A0A6V8NSL4_9ACTN</name>
<dbReference type="Pfam" id="PF10050">
    <property type="entry name" value="DUF2284"/>
    <property type="match status" value="1"/>
</dbReference>
<gene>
    <name evidence="2" type="ORF">HKBW3S06_00663</name>
</gene>
<dbReference type="InterPro" id="IPR019271">
    <property type="entry name" value="DUF2284_metal-binding"/>
</dbReference>
<dbReference type="EMBL" id="BLRV01000048">
    <property type="protein sequence ID" value="GFP21436.1"/>
    <property type="molecule type" value="Genomic_DNA"/>
</dbReference>
<comment type="caution">
    <text evidence="2">The sequence shown here is derived from an EMBL/GenBank/DDBJ whole genome shotgun (WGS) entry which is preliminary data.</text>
</comment>
<evidence type="ECO:0000313" key="2">
    <source>
        <dbReference type="EMBL" id="GFP21436.1"/>
    </source>
</evidence>